<comment type="caution">
    <text evidence="2">The sequence shown here is derived from an EMBL/GenBank/DDBJ whole genome shotgun (WGS) entry which is preliminary data.</text>
</comment>
<accession>A0A1F4Q0F8</accession>
<feature type="transmembrane region" description="Helical" evidence="1">
    <location>
        <begin position="97"/>
        <end position="114"/>
    </location>
</feature>
<protein>
    <submittedName>
        <fullName evidence="2">Uncharacterized protein</fullName>
    </submittedName>
</protein>
<gene>
    <name evidence="2" type="ORF">A2625_01125</name>
</gene>
<dbReference type="AlphaFoldDB" id="A0A1F4Q0F8"/>
<name>A0A1F4Q0F8_UNCSA</name>
<dbReference type="Proteomes" id="UP000178724">
    <property type="component" value="Unassembled WGS sequence"/>
</dbReference>
<dbReference type="EMBL" id="METM01000024">
    <property type="protein sequence ID" value="OGB89503.1"/>
    <property type="molecule type" value="Genomic_DNA"/>
</dbReference>
<feature type="transmembrane region" description="Helical" evidence="1">
    <location>
        <begin position="7"/>
        <end position="26"/>
    </location>
</feature>
<sequence length="115" mass="12609">MWQFAGTLAVSAFGGAFLIHYLTNFLLTEKAGFVFDWDGVVERGLITFLIMSQSWLFLIPAIIALKILFRLAGLSGLIFKTSEPGLAAQKVKLKAELALELFVSPVFAILVGIVF</sequence>
<evidence type="ECO:0000313" key="3">
    <source>
        <dbReference type="Proteomes" id="UP000178724"/>
    </source>
</evidence>
<evidence type="ECO:0000313" key="2">
    <source>
        <dbReference type="EMBL" id="OGB89503.1"/>
    </source>
</evidence>
<keyword evidence="1" id="KW-0812">Transmembrane</keyword>
<evidence type="ECO:0000256" key="1">
    <source>
        <dbReference type="SAM" id="Phobius"/>
    </source>
</evidence>
<organism evidence="2 3">
    <name type="scientific">candidate division WOR-1 bacterium RIFCSPHIGHO2_01_FULL_53_15</name>
    <dbReference type="NCBI Taxonomy" id="1802564"/>
    <lineage>
        <taxon>Bacteria</taxon>
        <taxon>Bacillati</taxon>
        <taxon>Saganbacteria</taxon>
    </lineage>
</organism>
<feature type="transmembrane region" description="Helical" evidence="1">
    <location>
        <begin position="46"/>
        <end position="69"/>
    </location>
</feature>
<proteinExistence type="predicted"/>
<keyword evidence="1" id="KW-0472">Membrane</keyword>
<reference evidence="2 3" key="1">
    <citation type="journal article" date="2016" name="Nat. Commun.">
        <title>Thousands of microbial genomes shed light on interconnected biogeochemical processes in an aquifer system.</title>
        <authorList>
            <person name="Anantharaman K."/>
            <person name="Brown C.T."/>
            <person name="Hug L.A."/>
            <person name="Sharon I."/>
            <person name="Castelle C.J."/>
            <person name="Probst A.J."/>
            <person name="Thomas B.C."/>
            <person name="Singh A."/>
            <person name="Wilkins M.J."/>
            <person name="Karaoz U."/>
            <person name="Brodie E.L."/>
            <person name="Williams K.H."/>
            <person name="Hubbard S.S."/>
            <person name="Banfield J.F."/>
        </authorList>
    </citation>
    <scope>NUCLEOTIDE SEQUENCE [LARGE SCALE GENOMIC DNA]</scope>
</reference>
<keyword evidence="1" id="KW-1133">Transmembrane helix</keyword>